<sequence>MALSKPNEYKEVSARQSEETVYAEDINQIISNIEKIKGGQANEAPAATIKDLHERLLALESGSVIKPPSDTGETFEEEVYSFEKTTLSLEMNGETQTINSDIIEDVSNLSLIKNSDGTIYLKGSLTLKSEGTAVIKINKTISGLNKRNFIVLSYGIPVVLYLYYKDNYIYIILVTTLKEIETEANIGNIKIYDNNIIAPIDPKYAEYLGAVITEYFGIYLINGKYRLKGSADKVRDSMINGFVDYDTITQFFNVTNQYLFYEDDNLLIRTEGDFTINSVIPILIKFKNNNYTVDIECPLQPSI</sequence>
<name>A0ABT8YUM8_9SPIR</name>
<keyword evidence="2" id="KW-1185">Reference proteome</keyword>
<comment type="caution">
    <text evidence="1">The sequence shown here is derived from an EMBL/GenBank/DDBJ whole genome shotgun (WGS) entry which is preliminary data.</text>
</comment>
<proteinExistence type="predicted"/>
<organism evidence="1 2">
    <name type="scientific">Brachyspira innocens</name>
    <dbReference type="NCBI Taxonomy" id="13264"/>
    <lineage>
        <taxon>Bacteria</taxon>
        <taxon>Pseudomonadati</taxon>
        <taxon>Spirochaetota</taxon>
        <taxon>Spirochaetia</taxon>
        <taxon>Brachyspirales</taxon>
        <taxon>Brachyspiraceae</taxon>
        <taxon>Brachyspira</taxon>
    </lineage>
</organism>
<dbReference type="Proteomes" id="UP001175147">
    <property type="component" value="Unassembled WGS sequence"/>
</dbReference>
<reference evidence="1" key="1">
    <citation type="submission" date="2023-07" db="EMBL/GenBank/DDBJ databases">
        <title>Mucosal microbiota of week-old chicken and adult hens.</title>
        <authorList>
            <person name="Volf J."/>
            <person name="Karasova D."/>
            <person name="Crhanova M."/>
            <person name="Faldynova M."/>
            <person name="Prikrylova H."/>
            <person name="Zeman M."/>
            <person name="Babak V."/>
            <person name="Rajova J."/>
            <person name="Rychlik I."/>
        </authorList>
    </citation>
    <scope>NUCLEOTIDE SEQUENCE</scope>
    <source>
        <strain evidence="1">ET902</strain>
    </source>
</reference>
<evidence type="ECO:0000313" key="2">
    <source>
        <dbReference type="Proteomes" id="UP001175147"/>
    </source>
</evidence>
<protein>
    <submittedName>
        <fullName evidence="1">Uncharacterized protein</fullName>
    </submittedName>
</protein>
<dbReference type="RefSeq" id="WP_304384405.1">
    <property type="nucleotide sequence ID" value="NZ_JAUPBL010000010.1"/>
</dbReference>
<dbReference type="EMBL" id="JAUPBM010000001">
    <property type="protein sequence ID" value="MDO7019150.1"/>
    <property type="molecule type" value="Genomic_DNA"/>
</dbReference>
<accession>A0ABT8YUM8</accession>
<evidence type="ECO:0000313" key="1">
    <source>
        <dbReference type="EMBL" id="MDO7019150.1"/>
    </source>
</evidence>
<gene>
    <name evidence="1" type="ORF">Q5M86_00020</name>
</gene>